<gene>
    <name evidence="2" type="ORF">PENSUB_3064</name>
</gene>
<dbReference type="AlphaFoldDB" id="A0A1Q5UFY8"/>
<dbReference type="Pfam" id="PF17433">
    <property type="entry name" value="Glyco_hydro_49N"/>
    <property type="match status" value="1"/>
</dbReference>
<protein>
    <submittedName>
        <fullName evidence="2">Dextranase</fullName>
    </submittedName>
</protein>
<name>A0A1Q5UFY8_9EURO</name>
<dbReference type="SUPFAM" id="SSF101596">
    <property type="entry name" value="Dextranase, N-terminal domain"/>
    <property type="match status" value="1"/>
</dbReference>
<proteinExistence type="predicted"/>
<dbReference type="EMBL" id="MNBE01000280">
    <property type="protein sequence ID" value="OKP11372.1"/>
    <property type="molecule type" value="Genomic_DNA"/>
</dbReference>
<evidence type="ECO:0000313" key="2">
    <source>
        <dbReference type="EMBL" id="OKP11372.1"/>
    </source>
</evidence>
<dbReference type="InterPro" id="IPR035953">
    <property type="entry name" value="Dextranase_N-ter"/>
</dbReference>
<evidence type="ECO:0000313" key="3">
    <source>
        <dbReference type="Proteomes" id="UP000186955"/>
    </source>
</evidence>
<evidence type="ECO:0000259" key="1">
    <source>
        <dbReference type="Pfam" id="PF17433"/>
    </source>
</evidence>
<dbReference type="Proteomes" id="UP000186955">
    <property type="component" value="Unassembled WGS sequence"/>
</dbReference>
<keyword evidence="3" id="KW-1185">Reference proteome</keyword>
<dbReference type="Gene3D" id="2.60.350.10">
    <property type="entry name" value="Dextranase, N-terminal"/>
    <property type="match status" value="1"/>
</dbReference>
<feature type="domain" description="Glycoside hydrolase family 49 N-terminal" evidence="1">
    <location>
        <begin position="30"/>
        <end position="210"/>
    </location>
</feature>
<dbReference type="InterPro" id="IPR023226">
    <property type="entry name" value="Glyco_hydro_49_N_dom"/>
</dbReference>
<organism evidence="2 3">
    <name type="scientific">Penicillium subrubescens</name>
    <dbReference type="NCBI Taxonomy" id="1316194"/>
    <lineage>
        <taxon>Eukaryota</taxon>
        <taxon>Fungi</taxon>
        <taxon>Dikarya</taxon>
        <taxon>Ascomycota</taxon>
        <taxon>Pezizomycotina</taxon>
        <taxon>Eurotiomycetes</taxon>
        <taxon>Eurotiomycetidae</taxon>
        <taxon>Eurotiales</taxon>
        <taxon>Aspergillaceae</taxon>
        <taxon>Penicillium</taxon>
    </lineage>
</organism>
<comment type="caution">
    <text evidence="2">The sequence shown here is derived from an EMBL/GenBank/DDBJ whole genome shotgun (WGS) entry which is preliminary data.</text>
</comment>
<dbReference type="STRING" id="1316194.A0A1Q5UFY8"/>
<accession>A0A1Q5UFY8</accession>
<reference evidence="2 3" key="1">
    <citation type="submission" date="2016-10" db="EMBL/GenBank/DDBJ databases">
        <title>Genome sequence of the ascomycete fungus Penicillium subrubescens.</title>
        <authorList>
            <person name="De Vries R.P."/>
            <person name="Peng M."/>
            <person name="Dilokpimol A."/>
            <person name="Hilden K."/>
            <person name="Makela M.R."/>
            <person name="Grigoriev I."/>
            <person name="Riley R."/>
            <person name="Granchi Z."/>
        </authorList>
    </citation>
    <scope>NUCLEOTIDE SEQUENCE [LARGE SCALE GENOMIC DNA]</scope>
    <source>
        <strain evidence="2 3">CBS 132785</strain>
    </source>
</reference>
<sequence length="273" mass="29622">MIKLKSFIFMGASAIGLDNGLVLPRQSNWTASTHCGTDLYTWWHETGEVNLDSAMAPDAVAIACSDDYFDSFVYEAIPRNRNGKIMKPGDSDGTFPDDDGISVELGEGINMAWSQFEHSQEVDVRILRRDGLAVDENIIIRPTALSFDTQHVAGTLVIRVLADSSGHRFSVEFANALFNYRSNGDGYPTDGSSEIVGTEPRNALVIFASAFLPDDFIPSLDGPDTKVMTPGAFSVADTGGAPIVYFLPGVYWIDSKPLGLSHIKLDPPHTGCI</sequence>
<dbReference type="GO" id="GO:0004553">
    <property type="term" value="F:hydrolase activity, hydrolyzing O-glycosyl compounds"/>
    <property type="evidence" value="ECO:0007669"/>
    <property type="project" value="InterPro"/>
</dbReference>